<evidence type="ECO:0000313" key="2">
    <source>
        <dbReference type="Proteomes" id="UP000792457"/>
    </source>
</evidence>
<reference evidence="1" key="1">
    <citation type="submission" date="2013-04" db="EMBL/GenBank/DDBJ databases">
        <authorList>
            <person name="Qu J."/>
            <person name="Murali S.C."/>
            <person name="Bandaranaike D."/>
            <person name="Bellair M."/>
            <person name="Blankenburg K."/>
            <person name="Chao H."/>
            <person name="Dinh H."/>
            <person name="Doddapaneni H."/>
            <person name="Downs B."/>
            <person name="Dugan-Rocha S."/>
            <person name="Elkadiri S."/>
            <person name="Gnanaolivu R.D."/>
            <person name="Hernandez B."/>
            <person name="Javaid M."/>
            <person name="Jayaseelan J.C."/>
            <person name="Lee S."/>
            <person name="Li M."/>
            <person name="Ming W."/>
            <person name="Munidasa M."/>
            <person name="Muniz J."/>
            <person name="Nguyen L."/>
            <person name="Ongeri F."/>
            <person name="Osuji N."/>
            <person name="Pu L.-L."/>
            <person name="Puazo M."/>
            <person name="Qu C."/>
            <person name="Quiroz J."/>
            <person name="Raj R."/>
            <person name="Weissenberger G."/>
            <person name="Xin Y."/>
            <person name="Zou X."/>
            <person name="Han Y."/>
            <person name="Richards S."/>
            <person name="Worley K."/>
            <person name="Muzny D."/>
            <person name="Gibbs R."/>
        </authorList>
    </citation>
    <scope>NUCLEOTIDE SEQUENCE</scope>
    <source>
        <strain evidence="1">Sampled in the wild</strain>
    </source>
</reference>
<sequence length="101" mass="11009">MPTKAVARSLVNITLMYTDADAAYTQALASFAVPAFNRRWTRLGLRALGNEVTLFLNCRPVARTPARPRGQLVFDSASTLYVGQAGPILKGPFDNNITPEL</sequence>
<accession>A0A8K0K1N8</accession>
<reference evidence="1" key="2">
    <citation type="submission" date="2017-10" db="EMBL/GenBank/DDBJ databases">
        <title>Ladona fulva Genome sequencing and assembly.</title>
        <authorList>
            <person name="Murali S."/>
            <person name="Richards S."/>
            <person name="Bandaranaike D."/>
            <person name="Bellair M."/>
            <person name="Blankenburg K."/>
            <person name="Chao H."/>
            <person name="Dinh H."/>
            <person name="Doddapaneni H."/>
            <person name="Dugan-Rocha S."/>
            <person name="Elkadiri S."/>
            <person name="Gnanaolivu R."/>
            <person name="Hernandez B."/>
            <person name="Skinner E."/>
            <person name="Javaid M."/>
            <person name="Lee S."/>
            <person name="Li M."/>
            <person name="Ming W."/>
            <person name="Munidasa M."/>
            <person name="Muniz J."/>
            <person name="Nguyen L."/>
            <person name="Hughes D."/>
            <person name="Osuji N."/>
            <person name="Pu L.-L."/>
            <person name="Puazo M."/>
            <person name="Qu C."/>
            <person name="Quiroz J."/>
            <person name="Raj R."/>
            <person name="Weissenberger G."/>
            <person name="Xin Y."/>
            <person name="Zou X."/>
            <person name="Han Y."/>
            <person name="Worley K."/>
            <person name="Muzny D."/>
            <person name="Gibbs R."/>
        </authorList>
    </citation>
    <scope>NUCLEOTIDE SEQUENCE</scope>
    <source>
        <strain evidence="1">Sampled in the wild</strain>
    </source>
</reference>
<dbReference type="Gene3D" id="2.60.120.200">
    <property type="match status" value="1"/>
</dbReference>
<dbReference type="SUPFAM" id="SSF49899">
    <property type="entry name" value="Concanavalin A-like lectins/glucanases"/>
    <property type="match status" value="1"/>
</dbReference>
<dbReference type="Proteomes" id="UP000792457">
    <property type="component" value="Unassembled WGS sequence"/>
</dbReference>
<organism evidence="1 2">
    <name type="scientific">Ladona fulva</name>
    <name type="common">Scarce chaser dragonfly</name>
    <name type="synonym">Libellula fulva</name>
    <dbReference type="NCBI Taxonomy" id="123851"/>
    <lineage>
        <taxon>Eukaryota</taxon>
        <taxon>Metazoa</taxon>
        <taxon>Ecdysozoa</taxon>
        <taxon>Arthropoda</taxon>
        <taxon>Hexapoda</taxon>
        <taxon>Insecta</taxon>
        <taxon>Pterygota</taxon>
        <taxon>Palaeoptera</taxon>
        <taxon>Odonata</taxon>
        <taxon>Epiprocta</taxon>
        <taxon>Anisoptera</taxon>
        <taxon>Libelluloidea</taxon>
        <taxon>Libellulidae</taxon>
        <taxon>Ladona</taxon>
    </lineage>
</organism>
<dbReference type="EMBL" id="KZ308263">
    <property type="protein sequence ID" value="KAG8226002.1"/>
    <property type="molecule type" value="Genomic_DNA"/>
</dbReference>
<gene>
    <name evidence="1" type="ORF">J437_LFUL009896</name>
</gene>
<comment type="caution">
    <text evidence="1">The sequence shown here is derived from an EMBL/GenBank/DDBJ whole genome shotgun (WGS) entry which is preliminary data.</text>
</comment>
<evidence type="ECO:0000313" key="1">
    <source>
        <dbReference type="EMBL" id="KAG8226002.1"/>
    </source>
</evidence>
<dbReference type="AlphaFoldDB" id="A0A8K0K1N8"/>
<dbReference type="OrthoDB" id="10060752at2759"/>
<keyword evidence="2" id="KW-1185">Reference proteome</keyword>
<protein>
    <submittedName>
        <fullName evidence="1">Uncharacterized protein</fullName>
    </submittedName>
</protein>
<dbReference type="InterPro" id="IPR013320">
    <property type="entry name" value="ConA-like_dom_sf"/>
</dbReference>
<proteinExistence type="predicted"/>
<name>A0A8K0K1N8_LADFU</name>